<dbReference type="InterPro" id="IPR036390">
    <property type="entry name" value="WH_DNA-bd_sf"/>
</dbReference>
<dbReference type="InterPro" id="IPR058163">
    <property type="entry name" value="LysR-type_TF_proteobact-type"/>
</dbReference>
<keyword evidence="7" id="KW-1185">Reference proteome</keyword>
<dbReference type="PANTHER" id="PTHR30537:SF74">
    <property type="entry name" value="HTH-TYPE TRANSCRIPTIONAL REGULATOR TRPI"/>
    <property type="match status" value="1"/>
</dbReference>
<evidence type="ECO:0000313" key="7">
    <source>
        <dbReference type="Proteomes" id="UP000028824"/>
    </source>
</evidence>
<sequence length="312" mass="33961">MPDPARPSTETVPRLPPLNALRAFDAVARHRSFRGASEELRVSPQAVSQQIRHLEEALGVMLFIRRARAVDPTEAALVLARHVRAGLGEFAEGVRQVSRSPVRARININVSPYFASHFLLARIGAFRATLPGIDLRLTTMVEMPEFDRDDIDASVQWGYGEWRGVEAVRLVSDPKVICATPAIAARIGSAADLAHEVLLEPVRDGSFWAPVLAFLGVDTPLGAARMVFHEAATTRQATLEGLGVGLLSEAHAREDIAAGKLVAPLGDALADLPEAQVPGFYLVLPRRRHPPAPVLAFRNWILAQDWSSPARV</sequence>
<dbReference type="Pfam" id="PF03466">
    <property type="entry name" value="LysR_substrate"/>
    <property type="match status" value="1"/>
</dbReference>
<dbReference type="STRING" id="1105367.CG50_00530"/>
<dbReference type="Gene3D" id="3.40.190.10">
    <property type="entry name" value="Periplasmic binding protein-like II"/>
    <property type="match status" value="2"/>
</dbReference>
<dbReference type="PANTHER" id="PTHR30537">
    <property type="entry name" value="HTH-TYPE TRANSCRIPTIONAL REGULATOR"/>
    <property type="match status" value="1"/>
</dbReference>
<accession>A0A086XXN8</accession>
<dbReference type="InterPro" id="IPR005119">
    <property type="entry name" value="LysR_subst-bd"/>
</dbReference>
<dbReference type="GO" id="GO:0043565">
    <property type="term" value="F:sequence-specific DNA binding"/>
    <property type="evidence" value="ECO:0007669"/>
    <property type="project" value="TreeGrafter"/>
</dbReference>
<dbReference type="AlphaFoldDB" id="A0A086XXN8"/>
<evidence type="ECO:0000313" key="6">
    <source>
        <dbReference type="EMBL" id="KFI26788.1"/>
    </source>
</evidence>
<dbReference type="Proteomes" id="UP000028824">
    <property type="component" value="Unassembled WGS sequence"/>
</dbReference>
<dbReference type="InterPro" id="IPR036388">
    <property type="entry name" value="WH-like_DNA-bd_sf"/>
</dbReference>
<dbReference type="PRINTS" id="PR00039">
    <property type="entry name" value="HTHLYSR"/>
</dbReference>
<evidence type="ECO:0000256" key="3">
    <source>
        <dbReference type="ARBA" id="ARBA00023125"/>
    </source>
</evidence>
<comment type="caution">
    <text evidence="6">The sequence shown here is derived from an EMBL/GenBank/DDBJ whole genome shotgun (WGS) entry which is preliminary data.</text>
</comment>
<organism evidence="6 7">
    <name type="scientific">Paenirhodobacter enshiensis</name>
    <dbReference type="NCBI Taxonomy" id="1105367"/>
    <lineage>
        <taxon>Bacteria</taxon>
        <taxon>Pseudomonadati</taxon>
        <taxon>Pseudomonadota</taxon>
        <taxon>Alphaproteobacteria</taxon>
        <taxon>Rhodobacterales</taxon>
        <taxon>Rhodobacter group</taxon>
        <taxon>Paenirhodobacter</taxon>
    </lineage>
</organism>
<evidence type="ECO:0000259" key="5">
    <source>
        <dbReference type="PROSITE" id="PS50931"/>
    </source>
</evidence>
<dbReference type="OrthoDB" id="9813056at2"/>
<proteinExistence type="inferred from homology"/>
<dbReference type="SUPFAM" id="SSF53850">
    <property type="entry name" value="Periplasmic binding protein-like II"/>
    <property type="match status" value="1"/>
</dbReference>
<evidence type="ECO:0000256" key="1">
    <source>
        <dbReference type="ARBA" id="ARBA00009437"/>
    </source>
</evidence>
<reference evidence="6 7" key="1">
    <citation type="submission" date="2014-03" db="EMBL/GenBank/DDBJ databases">
        <title>Genome of Paenirhodobacter enshiensis DW2-9.</title>
        <authorList>
            <person name="Wang D."/>
            <person name="Wang G."/>
        </authorList>
    </citation>
    <scope>NUCLEOTIDE SEQUENCE [LARGE SCALE GENOMIC DNA]</scope>
    <source>
        <strain evidence="6 7">DW2-9</strain>
    </source>
</reference>
<dbReference type="GO" id="GO:0006351">
    <property type="term" value="P:DNA-templated transcription"/>
    <property type="evidence" value="ECO:0007669"/>
    <property type="project" value="TreeGrafter"/>
</dbReference>
<comment type="similarity">
    <text evidence="1">Belongs to the LysR transcriptional regulatory family.</text>
</comment>
<dbReference type="SUPFAM" id="SSF46785">
    <property type="entry name" value="Winged helix' DNA-binding domain"/>
    <property type="match status" value="1"/>
</dbReference>
<feature type="domain" description="HTH lysR-type" evidence="5">
    <location>
        <begin position="16"/>
        <end position="73"/>
    </location>
</feature>
<keyword evidence="4" id="KW-0804">Transcription</keyword>
<gene>
    <name evidence="6" type="ORF">CG50_00530</name>
</gene>
<evidence type="ECO:0000256" key="4">
    <source>
        <dbReference type="ARBA" id="ARBA00023163"/>
    </source>
</evidence>
<dbReference type="GO" id="GO:0003700">
    <property type="term" value="F:DNA-binding transcription factor activity"/>
    <property type="evidence" value="ECO:0007669"/>
    <property type="project" value="InterPro"/>
</dbReference>
<evidence type="ECO:0000256" key="2">
    <source>
        <dbReference type="ARBA" id="ARBA00023015"/>
    </source>
</evidence>
<dbReference type="PROSITE" id="PS50931">
    <property type="entry name" value="HTH_LYSR"/>
    <property type="match status" value="1"/>
</dbReference>
<keyword evidence="2" id="KW-0805">Transcription regulation</keyword>
<dbReference type="EMBL" id="JFZB01000012">
    <property type="protein sequence ID" value="KFI26788.1"/>
    <property type="molecule type" value="Genomic_DNA"/>
</dbReference>
<keyword evidence="3" id="KW-0238">DNA-binding</keyword>
<name>A0A086XXN8_9RHOB</name>
<dbReference type="Gene3D" id="1.10.10.10">
    <property type="entry name" value="Winged helix-like DNA-binding domain superfamily/Winged helix DNA-binding domain"/>
    <property type="match status" value="1"/>
</dbReference>
<dbReference type="eggNOG" id="COG0583">
    <property type="taxonomic scope" value="Bacteria"/>
</dbReference>
<dbReference type="Pfam" id="PF00126">
    <property type="entry name" value="HTH_1"/>
    <property type="match status" value="1"/>
</dbReference>
<protein>
    <submittedName>
        <fullName evidence="6">Transcriptional regulator</fullName>
    </submittedName>
</protein>
<dbReference type="RefSeq" id="WP_161785395.1">
    <property type="nucleotide sequence ID" value="NZ_CAXYYU010000020.1"/>
</dbReference>
<dbReference type="InterPro" id="IPR000847">
    <property type="entry name" value="LysR_HTH_N"/>
</dbReference>